<accession>A0ABP1DVQ8</accession>
<proteinExistence type="predicted"/>
<keyword evidence="2" id="KW-0732">Signal</keyword>
<keyword evidence="1" id="KW-1133">Transmembrane helix</keyword>
<organism evidence="3 4">
    <name type="scientific">Somion occarium</name>
    <dbReference type="NCBI Taxonomy" id="3059160"/>
    <lineage>
        <taxon>Eukaryota</taxon>
        <taxon>Fungi</taxon>
        <taxon>Dikarya</taxon>
        <taxon>Basidiomycota</taxon>
        <taxon>Agaricomycotina</taxon>
        <taxon>Agaricomycetes</taxon>
        <taxon>Polyporales</taxon>
        <taxon>Cerrenaceae</taxon>
        <taxon>Somion</taxon>
    </lineage>
</organism>
<protein>
    <submittedName>
        <fullName evidence="3">Uncharacterized protein</fullName>
    </submittedName>
</protein>
<feature type="transmembrane region" description="Helical" evidence="1">
    <location>
        <begin position="134"/>
        <end position="161"/>
    </location>
</feature>
<keyword evidence="1" id="KW-0472">Membrane</keyword>
<gene>
    <name evidence="3" type="ORF">GFSPODELE1_LOCUS7954</name>
</gene>
<evidence type="ECO:0000256" key="1">
    <source>
        <dbReference type="SAM" id="Phobius"/>
    </source>
</evidence>
<dbReference type="EMBL" id="OZ037949">
    <property type="protein sequence ID" value="CAL1710709.1"/>
    <property type="molecule type" value="Genomic_DNA"/>
</dbReference>
<reference evidence="4" key="1">
    <citation type="submission" date="2024-04" db="EMBL/GenBank/DDBJ databases">
        <authorList>
            <person name="Shaw F."/>
            <person name="Minotto A."/>
        </authorList>
    </citation>
    <scope>NUCLEOTIDE SEQUENCE [LARGE SCALE GENOMIC DNA]</scope>
</reference>
<sequence length="226" mass="23550">MLSFKSLAVAAGVALCAVSSAFAAPTQTFTSEISTTTTTTVDKTTVIKQKSVYVVLSETKYKLEPVIVNFHYLNKVNATVETITPLVNDVKVIITGAVAELHALVGADVSVILATADVNVKVTVQVVAQLVAEILILVFKALAFVLSVVDGAILPTVIALLATVGEVVGALLSIVLSLVGGLLFGLVGSTSSSASWASSSKCSHNGSHSDLLSFHNAFVCCPYRRR</sequence>
<feature type="chain" id="PRO_5045634141" evidence="2">
    <location>
        <begin position="24"/>
        <end position="226"/>
    </location>
</feature>
<name>A0ABP1DVQ8_9APHY</name>
<evidence type="ECO:0000313" key="4">
    <source>
        <dbReference type="Proteomes" id="UP001497453"/>
    </source>
</evidence>
<keyword evidence="4" id="KW-1185">Reference proteome</keyword>
<keyword evidence="1" id="KW-0812">Transmembrane</keyword>
<feature type="signal peptide" evidence="2">
    <location>
        <begin position="1"/>
        <end position="23"/>
    </location>
</feature>
<evidence type="ECO:0000256" key="2">
    <source>
        <dbReference type="SAM" id="SignalP"/>
    </source>
</evidence>
<dbReference type="Proteomes" id="UP001497453">
    <property type="component" value="Chromosome 6"/>
</dbReference>
<feature type="transmembrane region" description="Helical" evidence="1">
    <location>
        <begin position="168"/>
        <end position="187"/>
    </location>
</feature>
<evidence type="ECO:0000313" key="3">
    <source>
        <dbReference type="EMBL" id="CAL1710709.1"/>
    </source>
</evidence>